<evidence type="ECO:0000313" key="2">
    <source>
        <dbReference type="Proteomes" id="UP000008177"/>
    </source>
</evidence>
<proteinExistence type="predicted"/>
<accession>G2Y704</accession>
<reference evidence="2" key="1">
    <citation type="journal article" date="2011" name="PLoS Genet.">
        <title>Genomic analysis of the necrotrophic fungal pathogens Sclerotinia sclerotiorum and Botrytis cinerea.</title>
        <authorList>
            <person name="Amselem J."/>
            <person name="Cuomo C.A."/>
            <person name="van Kan J.A."/>
            <person name="Viaud M."/>
            <person name="Benito E.P."/>
            <person name="Couloux A."/>
            <person name="Coutinho P.M."/>
            <person name="de Vries R.P."/>
            <person name="Dyer P.S."/>
            <person name="Fillinger S."/>
            <person name="Fournier E."/>
            <person name="Gout L."/>
            <person name="Hahn M."/>
            <person name="Kohn L."/>
            <person name="Lapalu N."/>
            <person name="Plummer K.M."/>
            <person name="Pradier J.M."/>
            <person name="Quevillon E."/>
            <person name="Sharon A."/>
            <person name="Simon A."/>
            <person name="ten Have A."/>
            <person name="Tudzynski B."/>
            <person name="Tudzynski P."/>
            <person name="Wincker P."/>
            <person name="Andrew M."/>
            <person name="Anthouard V."/>
            <person name="Beever R.E."/>
            <person name="Beffa R."/>
            <person name="Benoit I."/>
            <person name="Bouzid O."/>
            <person name="Brault B."/>
            <person name="Chen Z."/>
            <person name="Choquer M."/>
            <person name="Collemare J."/>
            <person name="Cotton P."/>
            <person name="Danchin E.G."/>
            <person name="Da Silva C."/>
            <person name="Gautier A."/>
            <person name="Giraud C."/>
            <person name="Giraud T."/>
            <person name="Gonzalez C."/>
            <person name="Grossetete S."/>
            <person name="Guldener U."/>
            <person name="Henrissat B."/>
            <person name="Howlett B.J."/>
            <person name="Kodira C."/>
            <person name="Kretschmer M."/>
            <person name="Lappartient A."/>
            <person name="Leroch M."/>
            <person name="Levis C."/>
            <person name="Mauceli E."/>
            <person name="Neuveglise C."/>
            <person name="Oeser B."/>
            <person name="Pearson M."/>
            <person name="Poulain J."/>
            <person name="Poussereau N."/>
            <person name="Quesneville H."/>
            <person name="Rascle C."/>
            <person name="Schumacher J."/>
            <person name="Segurens B."/>
            <person name="Sexton A."/>
            <person name="Silva E."/>
            <person name="Sirven C."/>
            <person name="Soanes D.M."/>
            <person name="Talbot N.J."/>
            <person name="Templeton M."/>
            <person name="Yandava C."/>
            <person name="Yarden O."/>
            <person name="Zeng Q."/>
            <person name="Rollins J.A."/>
            <person name="Lebrun M.H."/>
            <person name="Dickman M."/>
        </authorList>
    </citation>
    <scope>NUCLEOTIDE SEQUENCE [LARGE SCALE GENOMIC DNA]</scope>
    <source>
        <strain evidence="2">T4</strain>
    </source>
</reference>
<organism evidence="1 2">
    <name type="scientific">Botryotinia fuckeliana (strain T4)</name>
    <name type="common">Noble rot fungus</name>
    <name type="synonym">Botrytis cinerea</name>
    <dbReference type="NCBI Taxonomy" id="999810"/>
    <lineage>
        <taxon>Eukaryota</taxon>
        <taxon>Fungi</taxon>
        <taxon>Dikarya</taxon>
        <taxon>Ascomycota</taxon>
        <taxon>Pezizomycotina</taxon>
        <taxon>Leotiomycetes</taxon>
        <taxon>Helotiales</taxon>
        <taxon>Sclerotiniaceae</taxon>
        <taxon>Botrytis</taxon>
    </lineage>
</organism>
<gene>
    <name evidence="1" type="ORF">BofuT4_uP107900.1</name>
</gene>
<dbReference type="EMBL" id="FQ790293">
    <property type="protein sequence ID" value="CCD48406.1"/>
    <property type="molecule type" value="Genomic_DNA"/>
</dbReference>
<name>G2Y704_BOTF4</name>
<evidence type="ECO:0000313" key="1">
    <source>
        <dbReference type="EMBL" id="CCD48406.1"/>
    </source>
</evidence>
<sequence length="69" mass="7681">MSTPPCEQAWSRALDCVPPVYPVSYISTETWPCTEVRASTAVSHNMMVCQQYDPVAKSEGIPRKYMPGT</sequence>
<dbReference type="HOGENOM" id="CLU_2775643_0_0_1"/>
<dbReference type="AlphaFoldDB" id="G2Y704"/>
<dbReference type="InParanoid" id="G2Y704"/>
<dbReference type="Proteomes" id="UP000008177">
    <property type="component" value="Unplaced contigs"/>
</dbReference>
<protein>
    <submittedName>
        <fullName evidence="1">Uncharacterized protein</fullName>
    </submittedName>
</protein>